<evidence type="ECO:0000256" key="1">
    <source>
        <dbReference type="ARBA" id="ARBA00008878"/>
    </source>
</evidence>
<feature type="domain" description="Rapamycin-insensitive companion of mTOR N-terminal" evidence="4">
    <location>
        <begin position="60"/>
        <end position="441"/>
    </location>
</feature>
<dbReference type="Proteomes" id="UP001634394">
    <property type="component" value="Unassembled WGS sequence"/>
</dbReference>
<feature type="compositionally biased region" description="Basic and acidic residues" evidence="2">
    <location>
        <begin position="1188"/>
        <end position="1204"/>
    </location>
</feature>
<feature type="compositionally biased region" description="Basic residues" evidence="2">
    <location>
        <begin position="9"/>
        <end position="20"/>
    </location>
</feature>
<dbReference type="SUPFAM" id="SSF48371">
    <property type="entry name" value="ARM repeat"/>
    <property type="match status" value="1"/>
</dbReference>
<organism evidence="6 7">
    <name type="scientific">Sinanodonta woodiana</name>
    <name type="common">Chinese pond mussel</name>
    <name type="synonym">Anodonta woodiana</name>
    <dbReference type="NCBI Taxonomy" id="1069815"/>
    <lineage>
        <taxon>Eukaryota</taxon>
        <taxon>Metazoa</taxon>
        <taxon>Spiralia</taxon>
        <taxon>Lophotrochozoa</taxon>
        <taxon>Mollusca</taxon>
        <taxon>Bivalvia</taxon>
        <taxon>Autobranchia</taxon>
        <taxon>Heteroconchia</taxon>
        <taxon>Palaeoheterodonta</taxon>
        <taxon>Unionida</taxon>
        <taxon>Unionoidea</taxon>
        <taxon>Unionidae</taxon>
        <taxon>Unioninae</taxon>
        <taxon>Sinanodonta</taxon>
    </lineage>
</organism>
<evidence type="ECO:0008006" key="8">
    <source>
        <dbReference type="Google" id="ProtNLM"/>
    </source>
</evidence>
<accession>A0ABD3W3K7</accession>
<evidence type="ECO:0000313" key="7">
    <source>
        <dbReference type="Proteomes" id="UP001634394"/>
    </source>
</evidence>
<feature type="domain" description="Rapamycin-insensitive companion of mTOR" evidence="5">
    <location>
        <begin position="909"/>
        <end position="981"/>
    </location>
</feature>
<keyword evidence="7" id="KW-1185">Reference proteome</keyword>
<dbReference type="GO" id="GO:0031932">
    <property type="term" value="C:TORC2 complex"/>
    <property type="evidence" value="ECO:0007669"/>
    <property type="project" value="UniProtKB-ARBA"/>
</dbReference>
<dbReference type="Pfam" id="PF14668">
    <property type="entry name" value="RICTOR_V"/>
    <property type="match status" value="1"/>
</dbReference>
<dbReference type="InterPro" id="IPR029453">
    <property type="entry name" value="Rictor_IV"/>
</dbReference>
<protein>
    <recommendedName>
        <fullName evidence="8">Rapamycin-insensitive companion of mTOR</fullName>
    </recommendedName>
</protein>
<evidence type="ECO:0000313" key="6">
    <source>
        <dbReference type="EMBL" id="KAL3868472.1"/>
    </source>
</evidence>
<feature type="compositionally biased region" description="Polar residues" evidence="2">
    <location>
        <begin position="1262"/>
        <end position="1278"/>
    </location>
</feature>
<reference evidence="6 7" key="1">
    <citation type="submission" date="2024-11" db="EMBL/GenBank/DDBJ databases">
        <title>Chromosome-level genome assembly of the freshwater bivalve Anodonta woodiana.</title>
        <authorList>
            <person name="Chen X."/>
        </authorList>
    </citation>
    <scope>NUCLEOTIDE SEQUENCE [LARGE SCALE GENOMIC DNA]</scope>
    <source>
        <strain evidence="6">MN2024</strain>
        <tissue evidence="6">Gills</tissue>
    </source>
</reference>
<dbReference type="PANTHER" id="PTHR13298:SF11">
    <property type="entry name" value="RAPAMYCIN-INSENSITIVE COMPANION OF MTOR"/>
    <property type="match status" value="1"/>
</dbReference>
<gene>
    <name evidence="6" type="ORF">ACJMK2_041273</name>
</gene>
<dbReference type="SMART" id="SM01307">
    <property type="entry name" value="RICTOR_M"/>
    <property type="match status" value="1"/>
</dbReference>
<feature type="region of interest" description="Disordered" evidence="2">
    <location>
        <begin position="1"/>
        <end position="20"/>
    </location>
</feature>
<dbReference type="SMART" id="SM01308">
    <property type="entry name" value="RICTOR_N"/>
    <property type="match status" value="1"/>
</dbReference>
<dbReference type="InterPro" id="IPR029451">
    <property type="entry name" value="RICTOR_M"/>
</dbReference>
<dbReference type="InterPro" id="IPR029452">
    <property type="entry name" value="RICTOR_V"/>
</dbReference>
<dbReference type="InterPro" id="IPR028268">
    <property type="entry name" value="Pianissimo_fam"/>
</dbReference>
<dbReference type="InterPro" id="IPR028267">
    <property type="entry name" value="Pianissimo_N"/>
</dbReference>
<dbReference type="PANTHER" id="PTHR13298">
    <property type="entry name" value="CYTOSOLIC REGULATOR PIANISSIMO"/>
    <property type="match status" value="1"/>
</dbReference>
<dbReference type="SMART" id="SM01310">
    <property type="entry name" value="RICTOR_V"/>
    <property type="match status" value="1"/>
</dbReference>
<evidence type="ECO:0000259" key="4">
    <source>
        <dbReference type="SMART" id="SM01308"/>
    </source>
</evidence>
<sequence>MAASMVRQHNGRQLRSSRFRARHTSGEDCIQLDLNRDPAENIKEIFTHVLQQDVSKARKLGYLNAFVRLLQKWNSVTPLGYSKQDILLCLRVILLERAKEVRAATLRVIKHLLMDEETVAVVLDLHIDFLIARSLDICLDNEVERIHAQKLVRKMIHLVPHLVPCSLVYPLVSIGNDGAAERDRMVRISMATVCELAYHNPELVSQCGGISMILRKVLDCHQYPRINESLVCTILHLLNHPRTRHLIRFNTDLEQLLAPFTDCHFSYNADQGDQNKDDREGWFAASKMAIVTVMRSWPGLIRFCRPEGTGLQSLVGILYLPFLDIRQGIIELIYELFHLTVPEWTSDFSAALLSVDPSHPRENWRLTDGFVAEEGKNILPHLAKIRPNLVENHLALLLAAWIGAGLLDALVEVIISSDGELFVRTVILMGGLLHMANQLLPAECVHYSHCLSSLMALASSFNIPNRERHQASLAVTYLNRIHALRKRGPLPCSLYLQQLVHNNAADKDKSKAFYTNLDNLFSNHGLKHNTSEDIISHAIRDTQVLHTKDNQNWDWDLIGYVLKWPDDKLKRFEEQSHLRFMKRLVYFFKPTNHLFSRIGHDCENGKKIAMVGCQLLKFLLRCSQISLPRIDPESVMSPANIQNTLSHYYFLFIGSMSASVTGDRYLEKTSIYQHLLAVVTSTTQDSYIKLIVSCLSYTKDGNTRAILSKALCGSSESARLYTTKLMRVLMRAKSLSFQTWGIELLVTQLYDQSRAVAMTALTVLDEACEVADNLYSLVKLRPSFLQLGEKGVLILCRFMSIPKGFKFLMDANYTMTELKKWHQKFNTRYVDIVEETLNEALTTYEKKYEGSYTRCSSRKRRRKDVFVPVHLYGELVQHKEGYNLLRQQEYINEYFHCIRCQELQTAEDIVKLKSALWAVGHIGTSSWGISWLQELKIVPEIIRLAEESGVFSVRGTAFFVLGLLASTREGAEALTRYGWESCWKSRTDPWPVVEDKTVLLEAAETTPVSEASFSMHYSNSRLESPLNIGDTKLTFSSHPNGGNISLDSNSNIYQSGCEKKEQFCDNKFHSLSPDSRHLGGVVKSRTLPLESDSYKRYQTLPSRSQSLHTVLLMSPGRERAHSDDLVIKEERHISEHDGNESEEVYVEEEQTIIQKGLVLELPVHSSNKLNISQRDRASSDSAIQSVNFEKEVSKSEENLPKEINIRQNQDSKGLEECEESDQNPLTEFSNKIKTIADSSKKIISLRDEKSSGSESSKTSKSRANSFNTDSTTSGISSYDSGHHGVLEFRSLSPIASSTSLEHIEPAITDSLVKMDDKELVHPSSTQRKLANLNRVPSLRRQSSPGYAILPSSRFFDFSENAIMYTTTRDAVGYATLRSLMKQRLNSSEFESDYGLNKLYEANNSTSVSRRQSIDSRTSLESFSLRLGPSRNPSGISLSEWGQDGSFSHQTSATPVPKTSLYQQRPHTGGAEFIGLTLPVNINMIFEVHEGEDKRAQVSSLHEKTWVNLERSRSERSDSGLDEIIEPKLKLPGKDTRSRTASTNTDVLQSGHQIEICIQCTHVNEVSEEKKEGYTESDESQFLGALQRGSKGVISRSSSFSEQTATLEVSGSLTSNVSDSNSAIKKMSLDHPQGRTLLRKEMLRLVLNLSSSVGVKASEQGLLSLKQKFPKAFQDLCFYSEVSELLGSCSFRLTARRFIQELFDDLDISKHNIGYTWRPLLVVEEEPRQPWERTTDPREATGKLSHITTFAKSYTQTHADRGEVAVVRNRQHFKPLPLGGPKNIPVN</sequence>
<dbReference type="SMART" id="SM01303">
    <property type="entry name" value="RasGEF_N_2"/>
    <property type="match status" value="1"/>
</dbReference>
<dbReference type="InterPro" id="IPR016024">
    <property type="entry name" value="ARM-type_fold"/>
</dbReference>
<evidence type="ECO:0000256" key="2">
    <source>
        <dbReference type="SAM" id="MobiDB-lite"/>
    </source>
</evidence>
<proteinExistence type="inferred from homology"/>
<feature type="region of interest" description="Disordered" evidence="2">
    <location>
        <begin position="1244"/>
        <end position="1278"/>
    </location>
</feature>
<dbReference type="Pfam" id="PF14664">
    <property type="entry name" value="RICTOR_N"/>
    <property type="match status" value="1"/>
</dbReference>
<comment type="similarity">
    <text evidence="1">Belongs to the RICTOR family.</text>
</comment>
<feature type="region of interest" description="Disordered" evidence="2">
    <location>
        <begin position="1172"/>
        <end position="1228"/>
    </location>
</feature>
<dbReference type="Pfam" id="PF14663">
    <property type="entry name" value="RasGEF_N_2"/>
    <property type="match status" value="1"/>
</dbReference>
<name>A0ABD3W3K7_SINWO</name>
<evidence type="ECO:0000259" key="3">
    <source>
        <dbReference type="SMART" id="SM01307"/>
    </source>
</evidence>
<feature type="domain" description="Rapamycin-insensitive companion of mTOR middle" evidence="3">
    <location>
        <begin position="530"/>
        <end position="732"/>
    </location>
</feature>
<dbReference type="Pfam" id="PF14666">
    <property type="entry name" value="RICTOR_M"/>
    <property type="match status" value="1"/>
</dbReference>
<dbReference type="EMBL" id="JBJQND010000008">
    <property type="protein sequence ID" value="KAL3868472.1"/>
    <property type="molecule type" value="Genomic_DNA"/>
</dbReference>
<comment type="caution">
    <text evidence="6">The sequence shown here is derived from an EMBL/GenBank/DDBJ whole genome shotgun (WGS) entry which is preliminary data.</text>
</comment>
<evidence type="ECO:0000259" key="5">
    <source>
        <dbReference type="SMART" id="SM01310"/>
    </source>
</evidence>